<dbReference type="GO" id="GO:0008270">
    <property type="term" value="F:zinc ion binding"/>
    <property type="evidence" value="ECO:0007669"/>
    <property type="project" value="TreeGrafter"/>
</dbReference>
<accession>A0A6A6XMB0</accession>
<dbReference type="SUPFAM" id="SSF55486">
    <property type="entry name" value="Metalloproteases ('zincins'), catalytic domain"/>
    <property type="match status" value="1"/>
</dbReference>
<dbReference type="PANTHER" id="PTHR39399">
    <property type="entry name" value="PROTEIN ZPS1"/>
    <property type="match status" value="1"/>
</dbReference>
<dbReference type="AlphaFoldDB" id="A0A6A6XMB0"/>
<dbReference type="FunFam" id="3.40.390.10:FF:000043">
    <property type="entry name" value="Major allergen Asp F2"/>
    <property type="match status" value="1"/>
</dbReference>
<dbReference type="GO" id="GO:0009986">
    <property type="term" value="C:cell surface"/>
    <property type="evidence" value="ECO:0007669"/>
    <property type="project" value="TreeGrafter"/>
</dbReference>
<feature type="domain" description="Putative peptidase" evidence="5">
    <location>
        <begin position="13"/>
        <end position="252"/>
    </location>
</feature>
<evidence type="ECO:0000256" key="1">
    <source>
        <dbReference type="ARBA" id="ARBA00022729"/>
    </source>
</evidence>
<keyword evidence="7" id="KW-1185">Reference proteome</keyword>
<gene>
    <name evidence="6" type="ORF">K505DRAFT_269401</name>
</gene>
<sequence>MAPLRLSLLLLGASSVLASPARVVRQETVYATQTVAAAAPSSTAWNAGAVSDYPIHSSCNATERAQLTRALGETVKLAQHAKEHILRWGNSSEIYQKYFGNASTGEPIGWFEKVVNGDKAGVIFRCDNPDGNCAQEGWGGHWRGSNATSETVICPLSYSTRWSLESLCGLGYTVANGATNFYWASDLLHRLFHVPKIGEGAVEHYAGEYDEVIDLAQTHSDEAVKNSDTLQYFALEAYAFDIAVPGEGCAGKWTATSSEVVASQTSVPTATSSEVPSVTSEAAKECHTHADGVEHCT</sequence>
<keyword evidence="2" id="KW-0325">Glycoprotein</keyword>
<dbReference type="Gene3D" id="3.40.390.10">
    <property type="entry name" value="Collagenase (Catalytic Domain)"/>
    <property type="match status" value="1"/>
</dbReference>
<evidence type="ECO:0000313" key="7">
    <source>
        <dbReference type="Proteomes" id="UP000799757"/>
    </source>
</evidence>
<feature type="signal peptide" evidence="4">
    <location>
        <begin position="1"/>
        <end position="18"/>
    </location>
</feature>
<evidence type="ECO:0000256" key="4">
    <source>
        <dbReference type="SAM" id="SignalP"/>
    </source>
</evidence>
<dbReference type="GO" id="GO:0005178">
    <property type="term" value="F:integrin binding"/>
    <property type="evidence" value="ECO:0007669"/>
    <property type="project" value="TreeGrafter"/>
</dbReference>
<reference evidence="6" key="1">
    <citation type="journal article" date="2020" name="Stud. Mycol.">
        <title>101 Dothideomycetes genomes: a test case for predicting lifestyles and emergence of pathogens.</title>
        <authorList>
            <person name="Haridas S."/>
            <person name="Albert R."/>
            <person name="Binder M."/>
            <person name="Bloem J."/>
            <person name="Labutti K."/>
            <person name="Salamov A."/>
            <person name="Andreopoulos B."/>
            <person name="Baker S."/>
            <person name="Barry K."/>
            <person name="Bills G."/>
            <person name="Bluhm B."/>
            <person name="Cannon C."/>
            <person name="Castanera R."/>
            <person name="Culley D."/>
            <person name="Daum C."/>
            <person name="Ezra D."/>
            <person name="Gonzalez J."/>
            <person name="Henrissat B."/>
            <person name="Kuo A."/>
            <person name="Liang C."/>
            <person name="Lipzen A."/>
            <person name="Lutzoni F."/>
            <person name="Magnuson J."/>
            <person name="Mondo S."/>
            <person name="Nolan M."/>
            <person name="Ohm R."/>
            <person name="Pangilinan J."/>
            <person name="Park H.-J."/>
            <person name="Ramirez L."/>
            <person name="Alfaro M."/>
            <person name="Sun H."/>
            <person name="Tritt A."/>
            <person name="Yoshinaga Y."/>
            <person name="Zwiers L.-H."/>
            <person name="Turgeon B."/>
            <person name="Goodwin S."/>
            <person name="Spatafora J."/>
            <person name="Crous P."/>
            <person name="Grigoriev I."/>
        </authorList>
    </citation>
    <scope>NUCLEOTIDE SEQUENCE</scope>
    <source>
        <strain evidence="6">CBS 109.77</strain>
    </source>
</reference>
<dbReference type="GO" id="GO:0009277">
    <property type="term" value="C:fungal-type cell wall"/>
    <property type="evidence" value="ECO:0007669"/>
    <property type="project" value="TreeGrafter"/>
</dbReference>
<dbReference type="Pfam" id="PF13933">
    <property type="entry name" value="HRXXH"/>
    <property type="match status" value="1"/>
</dbReference>
<evidence type="ECO:0000313" key="6">
    <source>
        <dbReference type="EMBL" id="KAF2797479.1"/>
    </source>
</evidence>
<dbReference type="InterPro" id="IPR024079">
    <property type="entry name" value="MetalloPept_cat_dom_sf"/>
</dbReference>
<dbReference type="CDD" id="cd11307">
    <property type="entry name" value="M35_Asp_f2_like"/>
    <property type="match status" value="1"/>
</dbReference>
<proteinExistence type="inferred from homology"/>
<dbReference type="EMBL" id="MU001805">
    <property type="protein sequence ID" value="KAF2797479.1"/>
    <property type="molecule type" value="Genomic_DNA"/>
</dbReference>
<organism evidence="6 7">
    <name type="scientific">Melanomma pulvis-pyrius CBS 109.77</name>
    <dbReference type="NCBI Taxonomy" id="1314802"/>
    <lineage>
        <taxon>Eukaryota</taxon>
        <taxon>Fungi</taxon>
        <taxon>Dikarya</taxon>
        <taxon>Ascomycota</taxon>
        <taxon>Pezizomycotina</taxon>
        <taxon>Dothideomycetes</taxon>
        <taxon>Pleosporomycetidae</taxon>
        <taxon>Pleosporales</taxon>
        <taxon>Melanommataceae</taxon>
        <taxon>Melanomma</taxon>
    </lineage>
</organism>
<evidence type="ECO:0000256" key="2">
    <source>
        <dbReference type="ARBA" id="ARBA00023180"/>
    </source>
</evidence>
<dbReference type="OrthoDB" id="4689212at2759"/>
<dbReference type="InterPro" id="IPR039124">
    <property type="entry name" value="PRA1-like"/>
</dbReference>
<dbReference type="GO" id="GO:0008237">
    <property type="term" value="F:metallopeptidase activity"/>
    <property type="evidence" value="ECO:0007669"/>
    <property type="project" value="InterPro"/>
</dbReference>
<evidence type="ECO:0000259" key="5">
    <source>
        <dbReference type="Pfam" id="PF13933"/>
    </source>
</evidence>
<dbReference type="PANTHER" id="PTHR39399:SF1">
    <property type="entry name" value="PROTEIN ZPS1"/>
    <property type="match status" value="1"/>
</dbReference>
<dbReference type="Proteomes" id="UP000799757">
    <property type="component" value="Unassembled WGS sequence"/>
</dbReference>
<evidence type="ECO:0000256" key="3">
    <source>
        <dbReference type="ARBA" id="ARBA00060890"/>
    </source>
</evidence>
<name>A0A6A6XMB0_9PLEO</name>
<protein>
    <submittedName>
        <fullName evidence="6">Zincin</fullName>
    </submittedName>
</protein>
<dbReference type="GO" id="GO:0005576">
    <property type="term" value="C:extracellular region"/>
    <property type="evidence" value="ECO:0007669"/>
    <property type="project" value="TreeGrafter"/>
</dbReference>
<feature type="chain" id="PRO_5025363924" evidence="4">
    <location>
        <begin position="19"/>
        <end position="297"/>
    </location>
</feature>
<comment type="similarity">
    <text evidence="3">Belongs to the ZPS1 family.</text>
</comment>
<keyword evidence="1 4" id="KW-0732">Signal</keyword>
<dbReference type="InterPro" id="IPR029482">
    <property type="entry name" value="HRXXH"/>
</dbReference>